<dbReference type="InterPro" id="IPR036881">
    <property type="entry name" value="Glyco_hydro_3_C_sf"/>
</dbReference>
<evidence type="ECO:0000256" key="2">
    <source>
        <dbReference type="ARBA" id="ARBA00005336"/>
    </source>
</evidence>
<comment type="similarity">
    <text evidence="2">Belongs to the glycosyl hydrolase 3 family.</text>
</comment>
<comment type="catalytic activity">
    <reaction evidence="1">
        <text>Hydrolysis of terminal, non-reducing beta-D-glucosyl residues with release of beta-D-glucose.</text>
        <dbReference type="EC" id="3.2.1.21"/>
    </reaction>
</comment>
<dbReference type="PANTHER" id="PTHR30620">
    <property type="entry name" value="PERIPLASMIC BETA-GLUCOSIDASE-RELATED"/>
    <property type="match status" value="1"/>
</dbReference>
<dbReference type="InterPro" id="IPR001764">
    <property type="entry name" value="Glyco_hydro_3_N"/>
</dbReference>
<dbReference type="SUPFAM" id="SSF51445">
    <property type="entry name" value="(Trans)glycosidases"/>
    <property type="match status" value="1"/>
</dbReference>
<accession>A0A9D1CVG5</accession>
<dbReference type="PANTHER" id="PTHR30620:SF16">
    <property type="entry name" value="LYSOSOMAL BETA GLUCOSIDASE"/>
    <property type="match status" value="1"/>
</dbReference>
<evidence type="ECO:0000256" key="1">
    <source>
        <dbReference type="ARBA" id="ARBA00000448"/>
    </source>
</evidence>
<dbReference type="EMBL" id="DVFZ01000007">
    <property type="protein sequence ID" value="HIQ81563.1"/>
    <property type="molecule type" value="Genomic_DNA"/>
</dbReference>
<dbReference type="EC" id="3.2.1.21" evidence="3"/>
<reference evidence="10" key="1">
    <citation type="submission" date="2020-10" db="EMBL/GenBank/DDBJ databases">
        <authorList>
            <person name="Gilroy R."/>
        </authorList>
    </citation>
    <scope>NUCLEOTIDE SEQUENCE</scope>
    <source>
        <strain evidence="10">ChiSjej6B24-2974</strain>
    </source>
</reference>
<evidence type="ECO:0000259" key="9">
    <source>
        <dbReference type="Pfam" id="PF01915"/>
    </source>
</evidence>
<evidence type="ECO:0000256" key="6">
    <source>
        <dbReference type="ARBA" id="ARBA00023295"/>
    </source>
</evidence>
<reference evidence="10" key="2">
    <citation type="journal article" date="2021" name="PeerJ">
        <title>Extensive microbial diversity within the chicken gut microbiome revealed by metagenomics and culture.</title>
        <authorList>
            <person name="Gilroy R."/>
            <person name="Ravi A."/>
            <person name="Getino M."/>
            <person name="Pursley I."/>
            <person name="Horton D.L."/>
            <person name="Alikhan N.F."/>
            <person name="Baker D."/>
            <person name="Gharbi K."/>
            <person name="Hall N."/>
            <person name="Watson M."/>
            <person name="Adriaenssens E.M."/>
            <person name="Foster-Nyarko E."/>
            <person name="Jarju S."/>
            <person name="Secka A."/>
            <person name="Antonio M."/>
            <person name="Oren A."/>
            <person name="Chaudhuri R.R."/>
            <person name="La Ragione R."/>
            <person name="Hildebrand F."/>
            <person name="Pallen M.J."/>
        </authorList>
    </citation>
    <scope>NUCLEOTIDE SEQUENCE</scope>
    <source>
        <strain evidence="10">ChiSjej6B24-2974</strain>
    </source>
</reference>
<dbReference type="InterPro" id="IPR017853">
    <property type="entry name" value="GH"/>
</dbReference>
<dbReference type="Proteomes" id="UP000824260">
    <property type="component" value="Unassembled WGS sequence"/>
</dbReference>
<evidence type="ECO:0000313" key="11">
    <source>
        <dbReference type="Proteomes" id="UP000824260"/>
    </source>
</evidence>
<gene>
    <name evidence="10" type="ORF">IAA52_00490</name>
</gene>
<dbReference type="Pfam" id="PF00933">
    <property type="entry name" value="Glyco_hydro_3"/>
    <property type="match status" value="1"/>
</dbReference>
<dbReference type="PRINTS" id="PR00133">
    <property type="entry name" value="GLHYDRLASE3"/>
</dbReference>
<organism evidence="10 11">
    <name type="scientific">Candidatus Pullichristensenella stercorigallinarum</name>
    <dbReference type="NCBI Taxonomy" id="2840909"/>
    <lineage>
        <taxon>Bacteria</taxon>
        <taxon>Bacillati</taxon>
        <taxon>Bacillota</taxon>
        <taxon>Clostridia</taxon>
        <taxon>Candidatus Pullichristensenella</taxon>
    </lineage>
</organism>
<keyword evidence="6" id="KW-0326">Glycosidase</keyword>
<feature type="domain" description="Glycoside hydrolase family 3 C-terminal" evidence="9">
    <location>
        <begin position="449"/>
        <end position="652"/>
    </location>
</feature>
<dbReference type="Gene3D" id="3.40.50.1700">
    <property type="entry name" value="Glycoside hydrolase family 3 C-terminal domain"/>
    <property type="match status" value="1"/>
</dbReference>
<dbReference type="Pfam" id="PF01915">
    <property type="entry name" value="Glyco_hydro_3_C"/>
    <property type="match status" value="1"/>
</dbReference>
<dbReference type="GO" id="GO:0008422">
    <property type="term" value="F:beta-glucosidase activity"/>
    <property type="evidence" value="ECO:0007669"/>
    <property type="project" value="UniProtKB-EC"/>
</dbReference>
<dbReference type="InterPro" id="IPR051915">
    <property type="entry name" value="Cellulose_Degrad_GH3"/>
</dbReference>
<dbReference type="AlphaFoldDB" id="A0A9D1CVG5"/>
<evidence type="ECO:0000313" key="10">
    <source>
        <dbReference type="EMBL" id="HIQ81563.1"/>
    </source>
</evidence>
<keyword evidence="4 7" id="KW-0732">Signal</keyword>
<evidence type="ECO:0000256" key="3">
    <source>
        <dbReference type="ARBA" id="ARBA00012744"/>
    </source>
</evidence>
<name>A0A9D1CVG5_9FIRM</name>
<dbReference type="InterPro" id="IPR002772">
    <property type="entry name" value="Glyco_hydro_3_C"/>
</dbReference>
<evidence type="ECO:0000259" key="8">
    <source>
        <dbReference type="Pfam" id="PF00933"/>
    </source>
</evidence>
<dbReference type="GO" id="GO:0009251">
    <property type="term" value="P:glucan catabolic process"/>
    <property type="evidence" value="ECO:0007669"/>
    <property type="project" value="TreeGrafter"/>
</dbReference>
<evidence type="ECO:0000256" key="5">
    <source>
        <dbReference type="ARBA" id="ARBA00022801"/>
    </source>
</evidence>
<keyword evidence="5 10" id="KW-0378">Hydrolase</keyword>
<protein>
    <recommendedName>
        <fullName evidence="3">beta-glucosidase</fullName>
        <ecNumber evidence="3">3.2.1.21</ecNumber>
    </recommendedName>
</protein>
<evidence type="ECO:0000256" key="4">
    <source>
        <dbReference type="ARBA" id="ARBA00022729"/>
    </source>
</evidence>
<feature type="signal peptide" evidence="7">
    <location>
        <begin position="1"/>
        <end position="27"/>
    </location>
</feature>
<comment type="caution">
    <text evidence="10">The sequence shown here is derived from an EMBL/GenBank/DDBJ whole genome shotgun (WGS) entry which is preliminary data.</text>
</comment>
<feature type="chain" id="PRO_5038481876" description="beta-glucosidase" evidence="7">
    <location>
        <begin position="28"/>
        <end position="654"/>
    </location>
</feature>
<feature type="domain" description="Glycoside hydrolase family 3 N-terminal" evidence="8">
    <location>
        <begin position="83"/>
        <end position="410"/>
    </location>
</feature>
<sequence length="654" mass="71240">MFRNAKRFLSLLIALMLVLAFAPAAFAEEAAAQAKAVVAHVKDIITVDGLEFKDLNANGELDVYEDWREDAETRALDLIAQMTVREKIGQMQHPTFVPRADGTIPNYLETWTVEENIGFVLVRELPDVRSAAETMNQIQEWCESSRLGIPVIVSMDSVHGASYVTGATVTPHNLGLAATRNVELVSQLADVARQEHMAIGARMTLSPEADIASEPRWGRVMETFGEDPDLVTEMTTAQIEGFQYGTDGLNENSIIACIKHFPGAGPQMDGVDMAPIISDEETLEIHLKPYYAAIEAGVASVMPYYSIPLALDTTAALGSEATLQDLLRDKMGFDGIIQTDWGMIWGIQQSASLWGEEISEEEAVLIGVTEGQVDGIGGESIRLIDTMEELYNEGMISDEILDAACLRILRAKFQLGVFEDPYIDVEYAVEYVGNEENQALNLQAARESMTLLKNDGILPLDSAGKKILVCGLRAGDMDSLCGGWSSAQPGLTIADAIAEYAAEDAEVIYEAEDVERIAELAAECDVVIVAVGEPSYMHSPPWGADTLELTDSQQEMLEAVKATGTPIVTVVVGGRPYILTWCEENVDAILMAYYPGQQGGIAIAETIYGQNNPTGKLPFQMPRDMDSVLAQKGDVSFDIENPLYEYGFGLSYDA</sequence>
<proteinExistence type="inferred from homology"/>
<dbReference type="Gene3D" id="3.20.20.300">
    <property type="entry name" value="Glycoside hydrolase, family 3, N-terminal domain"/>
    <property type="match status" value="1"/>
</dbReference>
<evidence type="ECO:0000256" key="7">
    <source>
        <dbReference type="SAM" id="SignalP"/>
    </source>
</evidence>
<dbReference type="SUPFAM" id="SSF52279">
    <property type="entry name" value="Beta-D-glucan exohydrolase, C-terminal domain"/>
    <property type="match status" value="1"/>
</dbReference>
<dbReference type="InterPro" id="IPR036962">
    <property type="entry name" value="Glyco_hydro_3_N_sf"/>
</dbReference>